<reference evidence="5 6" key="1">
    <citation type="journal article" date="2011" name="Nat. Biotechnol.">
        <title>Comparative genomic analysis of the thermophilic biomass-degrading fungi Myceliophthora thermophila and Thielavia terrestris.</title>
        <authorList>
            <person name="Berka R.M."/>
            <person name="Grigoriev I.V."/>
            <person name="Otillar R."/>
            <person name="Salamov A."/>
            <person name="Grimwood J."/>
            <person name="Reid I."/>
            <person name="Ishmael N."/>
            <person name="John T."/>
            <person name="Darmond C."/>
            <person name="Moisan M.-C."/>
            <person name="Henrissat B."/>
            <person name="Coutinho P.M."/>
            <person name="Lombard V."/>
            <person name="Natvig D.O."/>
            <person name="Lindquist E."/>
            <person name="Schmutz J."/>
            <person name="Lucas S."/>
            <person name="Harris P."/>
            <person name="Powlowski J."/>
            <person name="Bellemare A."/>
            <person name="Taylor D."/>
            <person name="Butler G."/>
            <person name="de Vries R.P."/>
            <person name="Allijn I.E."/>
            <person name="van den Brink J."/>
            <person name="Ushinsky S."/>
            <person name="Storms R."/>
            <person name="Powell A.J."/>
            <person name="Paulsen I.T."/>
            <person name="Elbourne L.D.H."/>
            <person name="Baker S.E."/>
            <person name="Magnuson J."/>
            <person name="LaBoissiere S."/>
            <person name="Clutterbuck A.J."/>
            <person name="Martinez D."/>
            <person name="Wogulis M."/>
            <person name="de Leon A.L."/>
            <person name="Rey M.W."/>
            <person name="Tsang A."/>
        </authorList>
    </citation>
    <scope>NUCLEOTIDE SEQUENCE [LARGE SCALE GENOMIC DNA]</scope>
    <source>
        <strain evidence="6">ATCC 42464 / BCRC 31852 / DSM 1799</strain>
    </source>
</reference>
<dbReference type="InterPro" id="IPR036770">
    <property type="entry name" value="Ankyrin_rpt-contain_sf"/>
</dbReference>
<dbReference type="OMA" id="IERCIND"/>
<dbReference type="Gene3D" id="1.25.40.20">
    <property type="entry name" value="Ankyrin repeat-containing domain"/>
    <property type="match status" value="3"/>
</dbReference>
<dbReference type="eggNOG" id="KOG4177">
    <property type="taxonomic scope" value="Eukaryota"/>
</dbReference>
<feature type="compositionally biased region" description="Basic and acidic residues" evidence="4">
    <location>
        <begin position="1189"/>
        <end position="1200"/>
    </location>
</feature>
<dbReference type="GeneID" id="11508997"/>
<evidence type="ECO:0000256" key="3">
    <source>
        <dbReference type="PROSITE-ProRule" id="PRU00023"/>
    </source>
</evidence>
<keyword evidence="1" id="KW-0677">Repeat</keyword>
<keyword evidence="2 3" id="KW-0040">ANK repeat</keyword>
<dbReference type="SUPFAM" id="SSF48403">
    <property type="entry name" value="Ankyrin repeat"/>
    <property type="match status" value="1"/>
</dbReference>
<dbReference type="KEGG" id="mtm:MYCTH_2106779"/>
<dbReference type="PANTHER" id="PTHR24126">
    <property type="entry name" value="ANKYRIN REPEAT, PH AND SEC7 DOMAIN CONTAINING PROTEIN SECG-RELATED"/>
    <property type="match status" value="1"/>
</dbReference>
<feature type="region of interest" description="Disordered" evidence="4">
    <location>
        <begin position="1179"/>
        <end position="1279"/>
    </location>
</feature>
<accession>G2PZY0</accession>
<dbReference type="PROSITE" id="PS50088">
    <property type="entry name" value="ANK_REPEAT"/>
    <property type="match status" value="1"/>
</dbReference>
<feature type="compositionally biased region" description="Basic and acidic residues" evidence="4">
    <location>
        <begin position="453"/>
        <end position="479"/>
    </location>
</feature>
<dbReference type="RefSeq" id="XP_003659248.1">
    <property type="nucleotide sequence ID" value="XM_003659200.1"/>
</dbReference>
<dbReference type="InParanoid" id="G2PZY0"/>
<evidence type="ECO:0000256" key="2">
    <source>
        <dbReference type="ARBA" id="ARBA00023043"/>
    </source>
</evidence>
<dbReference type="Pfam" id="PF00023">
    <property type="entry name" value="Ank"/>
    <property type="match status" value="1"/>
</dbReference>
<evidence type="ECO:0000256" key="4">
    <source>
        <dbReference type="SAM" id="MobiDB-lite"/>
    </source>
</evidence>
<name>G2PZY0_THET4</name>
<dbReference type="AlphaFoldDB" id="G2PZY0"/>
<feature type="repeat" description="ANK" evidence="3">
    <location>
        <begin position="1004"/>
        <end position="1036"/>
    </location>
</feature>
<dbReference type="PROSITE" id="PS50297">
    <property type="entry name" value="ANK_REP_REGION"/>
    <property type="match status" value="1"/>
</dbReference>
<evidence type="ECO:0000313" key="5">
    <source>
        <dbReference type="EMBL" id="AEO54003.1"/>
    </source>
</evidence>
<proteinExistence type="predicted"/>
<dbReference type="EMBL" id="CP003002">
    <property type="protein sequence ID" value="AEO54003.1"/>
    <property type="molecule type" value="Genomic_DNA"/>
</dbReference>
<gene>
    <name evidence="5" type="ORF">MYCTH_2106779</name>
</gene>
<dbReference type="VEuPathDB" id="FungiDB:MYCTH_2106779"/>
<sequence length="1279" mass="144289">MISESPPALPVSIAGLVKHIAQHPDTSMMELLEPYRKFEAHLRQLFAQDPDNKLVKDPYIQVYHASSPYDSAPEEFQRNSNIFSESPLSELDWSNVVAAGSSVVNTPLSIPEEYSRTKRGLREFDHEKFCPASDVDLFGLTEEQAIEKIKAIEAAVRRCCPYRDYRREDQAGHHHQDPDRVDIDFSAAAYDGKQVYCTPRALQSYMTQIDHINLSRRSPSYENRLSKYSHRGFEVYFPELDRSRIDATVFERSFRGTVGLARLLVPEQLPTQEVRDAYQSGRRLERDRPPLNHHRRQIPALRGDIKRGHEDEVADWFTEEDISDYRTFTMPYGPRFNAKRIETLCYTRDLLLNAEWNQHNGREVYLHRHPAFFVRVEDVIDDCCGHCPVPKTAEEKEVAQQDEKVFVSDKITFMKDDPGRDRLPREQQIVGPRDLEIVKILLHKSAANEAEYEEKKLQRRRQEDPKDTDRGETEGKVTEGGDESDGEPVDGSDSEAGGKSMATGSFVKVKREEAAPLDDAAGDDNKDEPDFYDINVTAWDTPCSALHLAVVNGHMHVVRALVQEYGADVLLPVKFDEKDALLTLVLALALPVEKAKEMTRLWSASGPLQLKRPTAINHLGFSNGWSCDSPLQAAVRNGNLGLVVKLLDQGAAPQIDFEKWLKSAKQSSTMTNQLRTLPDKEMTFKRMVEQPLMLALKSSRPDMAIELLERGADPNVILKDMQYYLSKGFGGPGVDGRCPLDLVDHCLQTLRKYQKESARVSTRPTLPEGIDAYLNQFEEGTYQHWVVSGDIERRRKFHEQNLKEYEKEQSLPDVPSELREKRLPLRKRSRSWKRSRKRSSVAQALDAEDEVSGFYSFPIDDFKVAIEGGYVKLFGEIIRRTGAGLPLESMGSTVYGKKRKDWAEAGRGGISSSAGTQTSPLLIAVFAGQIETVEWFLSDTPQRHYLAFANSKGARDDARLKHLAQAPGGFEGAISRWLSDQILHAAIYALPSKRASWLLTWAANGVAPLLLASRLGWLDAARILIEAGADQRTKDHGRNNLLHGADPAIIRAVVDFDPSLLWIEHAVGRTPAEVAHDCYLADFVKKSKNWTCEGPGKPVTWLATASPFELIKPKVCDEPREHETATNVAKNWRFCAEVLARNGQPRRTLVGLGSANLVAKRLGRRHVHDRYNFRFVEKEQDEAVASEPAESKDDASDGSDRGAAPSTEEATRPAGLATEEKTGRRRRRRTDEITQRYDSRHHAWLRPEGEKEEKEKGNDDGRESDSSACDKTADDEQEG</sequence>
<feature type="compositionally biased region" description="Acidic residues" evidence="4">
    <location>
        <begin position="480"/>
        <end position="493"/>
    </location>
</feature>
<dbReference type="OrthoDB" id="539213at2759"/>
<dbReference type="PANTHER" id="PTHR24126:SF14">
    <property type="entry name" value="ANK_REP_REGION DOMAIN-CONTAINING PROTEIN"/>
    <property type="match status" value="1"/>
</dbReference>
<evidence type="ECO:0000313" key="6">
    <source>
        <dbReference type="Proteomes" id="UP000007322"/>
    </source>
</evidence>
<dbReference type="SMART" id="SM00248">
    <property type="entry name" value="ANK"/>
    <property type="match status" value="5"/>
</dbReference>
<feature type="region of interest" description="Disordered" evidence="4">
    <location>
        <begin position="451"/>
        <end position="527"/>
    </location>
</feature>
<evidence type="ECO:0000256" key="1">
    <source>
        <dbReference type="ARBA" id="ARBA00022737"/>
    </source>
</evidence>
<dbReference type="HOGENOM" id="CLU_003548_0_0_1"/>
<dbReference type="Proteomes" id="UP000007322">
    <property type="component" value="Chromosome 1"/>
</dbReference>
<keyword evidence="6" id="KW-1185">Reference proteome</keyword>
<feature type="compositionally biased region" description="Basic and acidic residues" evidence="4">
    <location>
        <begin position="1229"/>
        <end position="1265"/>
    </location>
</feature>
<protein>
    <submittedName>
        <fullName evidence="5">Uncharacterized protein</fullName>
    </submittedName>
</protein>
<dbReference type="InterPro" id="IPR002110">
    <property type="entry name" value="Ankyrin_rpt"/>
</dbReference>
<organism evidence="5 6">
    <name type="scientific">Thermothelomyces thermophilus (strain ATCC 42464 / BCRC 31852 / DSM 1799)</name>
    <name type="common">Sporotrichum thermophile</name>
    <dbReference type="NCBI Taxonomy" id="573729"/>
    <lineage>
        <taxon>Eukaryota</taxon>
        <taxon>Fungi</taxon>
        <taxon>Dikarya</taxon>
        <taxon>Ascomycota</taxon>
        <taxon>Pezizomycotina</taxon>
        <taxon>Sordariomycetes</taxon>
        <taxon>Sordariomycetidae</taxon>
        <taxon>Sordariales</taxon>
        <taxon>Chaetomiaceae</taxon>
        <taxon>Thermothelomyces</taxon>
    </lineage>
</organism>